<evidence type="ECO:0000313" key="10">
    <source>
        <dbReference type="EMBL" id="WOJ89246.1"/>
    </source>
</evidence>
<feature type="coiled-coil region" evidence="6">
    <location>
        <begin position="483"/>
        <end position="538"/>
    </location>
</feature>
<keyword evidence="5" id="KW-0418">Kinase</keyword>
<dbReference type="InterPro" id="IPR035965">
    <property type="entry name" value="PAS-like_dom_sf"/>
</dbReference>
<sequence length="793" mass="85824">MARANAAHAAAQAAATHGLADRQGLATTTTQLAFLRLARLEIWVRRGVPAMVALFIGTLAAITATMTRDAYDRAISDAFSDLELVGAVVADEVGAALKGSTGAAAETQLAQAVPARVLARGQQILVSDLAGDVIAAYPAARGFSGSLTDYLGPSQPLTIFAEKAGVLRISLADGSEALATVRTLEAPFGQIAIVHPISAVLAEWRANAFRIAVLLFCTVLVLVALALAYFWQASRAREADRICERVRDRIDTALSRGRCGLWDWDLARGRIYWSDSMYEILGMTPIGQFLSFGDINALVHPQDDDLATIAEMLTASQADSVDHAFRMQNVKGEWIWLRARAEVVRDRPGEALHLVGIAVDITEQKALAERTATADMRLRDAIETVSEAFVLWDADNQLVMCNSKFQKFHNLTSEAVRAGTPYARVMAEGTPPQIQAEIALGERPLAGARTYEARLGDGRWLQINERRTKDGGYVSVGTDITALKRHEEQLMDSERRLMATVADLRKSRQTLEMQAQQLADLAEKYLEQKAEAETANRAKSEFLANMSHELRTPLNAIIGFSDLMLQQTFGALGSPKYIDYCSDISQSGQRLLGVISDILDMSRLEAGRVRLQKTDFEIDGAVGGAVAAIDAIAKEKEITVVAETLPDKRIHADRAALEKILTILLRNAVKFTQNHGRISVRTRIIQGALNIYVEDNGIGIPAAPLARLGRPFEQLQGSLDNGMKGSGLGLAIARSLVDLHGGSMRIRSSVGAGTIVLVHIPGSRDAPKQKLLLAAAATRRPAPPLKMRAAGRG</sequence>
<dbReference type="Pfam" id="PF00512">
    <property type="entry name" value="HisKA"/>
    <property type="match status" value="1"/>
</dbReference>
<dbReference type="SUPFAM" id="SSF47384">
    <property type="entry name" value="Homodimeric domain of signal transducing histidine kinase"/>
    <property type="match status" value="1"/>
</dbReference>
<dbReference type="Pfam" id="PF12860">
    <property type="entry name" value="PAS_7"/>
    <property type="match status" value="1"/>
</dbReference>
<organism evidence="10 11">
    <name type="scientific">Methylocapsa polymorpha</name>
    <dbReference type="NCBI Taxonomy" id="3080828"/>
    <lineage>
        <taxon>Bacteria</taxon>
        <taxon>Pseudomonadati</taxon>
        <taxon>Pseudomonadota</taxon>
        <taxon>Alphaproteobacteria</taxon>
        <taxon>Hyphomicrobiales</taxon>
        <taxon>Beijerinckiaceae</taxon>
        <taxon>Methylocapsa</taxon>
    </lineage>
</organism>
<protein>
    <recommendedName>
        <fullName evidence="2">histidine kinase</fullName>
        <ecNumber evidence="2">2.7.13.3</ecNumber>
    </recommendedName>
</protein>
<feature type="transmembrane region" description="Helical" evidence="7">
    <location>
        <begin position="211"/>
        <end position="231"/>
    </location>
</feature>
<dbReference type="Gene3D" id="1.10.287.130">
    <property type="match status" value="1"/>
</dbReference>
<dbReference type="Pfam" id="PF02518">
    <property type="entry name" value="HATPase_c"/>
    <property type="match status" value="1"/>
</dbReference>
<dbReference type="EMBL" id="CP136862">
    <property type="protein sequence ID" value="WOJ89246.1"/>
    <property type="molecule type" value="Genomic_DNA"/>
</dbReference>
<dbReference type="InterPro" id="IPR003594">
    <property type="entry name" value="HATPase_dom"/>
</dbReference>
<dbReference type="InterPro" id="IPR036097">
    <property type="entry name" value="HisK_dim/P_sf"/>
</dbReference>
<dbReference type="PROSITE" id="PS50109">
    <property type="entry name" value="HIS_KIN"/>
    <property type="match status" value="1"/>
</dbReference>
<name>A0ABZ0HQU0_9HYPH</name>
<proteinExistence type="predicted"/>
<dbReference type="InterPro" id="IPR013655">
    <property type="entry name" value="PAS_fold_3"/>
</dbReference>
<dbReference type="RefSeq" id="WP_407338690.1">
    <property type="nucleotide sequence ID" value="NZ_CP136862.1"/>
</dbReference>
<dbReference type="Gene3D" id="3.30.450.20">
    <property type="entry name" value="PAS domain"/>
    <property type="match status" value="2"/>
</dbReference>
<evidence type="ECO:0000256" key="5">
    <source>
        <dbReference type="ARBA" id="ARBA00022777"/>
    </source>
</evidence>
<evidence type="ECO:0000256" key="7">
    <source>
        <dbReference type="SAM" id="Phobius"/>
    </source>
</evidence>
<dbReference type="Pfam" id="PF08447">
    <property type="entry name" value="PAS_3"/>
    <property type="match status" value="1"/>
</dbReference>
<dbReference type="InterPro" id="IPR000014">
    <property type="entry name" value="PAS"/>
</dbReference>
<dbReference type="CDD" id="cd00130">
    <property type="entry name" value="PAS"/>
    <property type="match status" value="1"/>
</dbReference>
<evidence type="ECO:0000256" key="3">
    <source>
        <dbReference type="ARBA" id="ARBA00022553"/>
    </source>
</evidence>
<feature type="domain" description="Histidine kinase" evidence="8">
    <location>
        <begin position="545"/>
        <end position="764"/>
    </location>
</feature>
<dbReference type="SMART" id="SM00387">
    <property type="entry name" value="HATPase_c"/>
    <property type="match status" value="1"/>
</dbReference>
<keyword evidence="3" id="KW-0597">Phosphoprotein</keyword>
<feature type="transmembrane region" description="Helical" evidence="7">
    <location>
        <begin position="47"/>
        <end position="66"/>
    </location>
</feature>
<dbReference type="PANTHER" id="PTHR43047">
    <property type="entry name" value="TWO-COMPONENT HISTIDINE PROTEIN KINASE"/>
    <property type="match status" value="1"/>
</dbReference>
<accession>A0ABZ0HQU0</accession>
<evidence type="ECO:0000313" key="11">
    <source>
        <dbReference type="Proteomes" id="UP001626536"/>
    </source>
</evidence>
<dbReference type="InterPro" id="IPR005467">
    <property type="entry name" value="His_kinase_dom"/>
</dbReference>
<dbReference type="PRINTS" id="PR00344">
    <property type="entry name" value="BCTRLSENSOR"/>
</dbReference>
<dbReference type="SMART" id="SM00388">
    <property type="entry name" value="HisKA"/>
    <property type="match status" value="1"/>
</dbReference>
<evidence type="ECO:0000256" key="1">
    <source>
        <dbReference type="ARBA" id="ARBA00000085"/>
    </source>
</evidence>
<dbReference type="NCBIfam" id="TIGR00229">
    <property type="entry name" value="sensory_box"/>
    <property type="match status" value="2"/>
</dbReference>
<keyword evidence="11" id="KW-1185">Reference proteome</keyword>
<dbReference type="SMART" id="SM00086">
    <property type="entry name" value="PAC"/>
    <property type="match status" value="1"/>
</dbReference>
<dbReference type="InterPro" id="IPR000700">
    <property type="entry name" value="PAS-assoc_C"/>
</dbReference>
<gene>
    <name evidence="10" type="ORF">RZS28_15800</name>
</gene>
<keyword evidence="4" id="KW-0808">Transferase</keyword>
<evidence type="ECO:0000256" key="4">
    <source>
        <dbReference type="ARBA" id="ARBA00022679"/>
    </source>
</evidence>
<dbReference type="SMART" id="SM00091">
    <property type="entry name" value="PAS"/>
    <property type="match status" value="2"/>
</dbReference>
<evidence type="ECO:0000256" key="2">
    <source>
        <dbReference type="ARBA" id="ARBA00012438"/>
    </source>
</evidence>
<dbReference type="SUPFAM" id="SSF55785">
    <property type="entry name" value="PYP-like sensor domain (PAS domain)"/>
    <property type="match status" value="2"/>
</dbReference>
<dbReference type="InterPro" id="IPR001610">
    <property type="entry name" value="PAC"/>
</dbReference>
<dbReference type="SUPFAM" id="SSF55874">
    <property type="entry name" value="ATPase domain of HSP90 chaperone/DNA topoisomerase II/histidine kinase"/>
    <property type="match status" value="1"/>
</dbReference>
<dbReference type="PROSITE" id="PS50113">
    <property type="entry name" value="PAC"/>
    <property type="match status" value="1"/>
</dbReference>
<dbReference type="InterPro" id="IPR036890">
    <property type="entry name" value="HATPase_C_sf"/>
</dbReference>
<evidence type="ECO:0000259" key="8">
    <source>
        <dbReference type="PROSITE" id="PS50109"/>
    </source>
</evidence>
<keyword evidence="10" id="KW-0067">ATP-binding</keyword>
<feature type="domain" description="PAC" evidence="9">
    <location>
        <begin position="321"/>
        <end position="373"/>
    </location>
</feature>
<dbReference type="InterPro" id="IPR004358">
    <property type="entry name" value="Sig_transdc_His_kin-like_C"/>
</dbReference>
<keyword evidence="7" id="KW-1133">Transmembrane helix</keyword>
<dbReference type="GO" id="GO:0005524">
    <property type="term" value="F:ATP binding"/>
    <property type="evidence" value="ECO:0007669"/>
    <property type="project" value="UniProtKB-KW"/>
</dbReference>
<dbReference type="EC" id="2.7.13.3" evidence="2"/>
<keyword evidence="6" id="KW-0175">Coiled coil</keyword>
<reference evidence="10 11" key="1">
    <citation type="submission" date="2023-10" db="EMBL/GenBank/DDBJ databases">
        <title>Novel methanotroph of the genus Methylocapsa from a subarctic wetland.</title>
        <authorList>
            <person name="Belova S.E."/>
            <person name="Oshkin I.Y."/>
            <person name="Miroshnikov K."/>
            <person name="Dedysh S.N."/>
        </authorList>
    </citation>
    <scope>NUCLEOTIDE SEQUENCE [LARGE SCALE GENOMIC DNA]</scope>
    <source>
        <strain evidence="10 11">RX1</strain>
    </source>
</reference>
<evidence type="ECO:0000256" key="6">
    <source>
        <dbReference type="SAM" id="Coils"/>
    </source>
</evidence>
<dbReference type="Gene3D" id="2.10.70.100">
    <property type="match status" value="1"/>
</dbReference>
<comment type="catalytic activity">
    <reaction evidence="1">
        <text>ATP + protein L-histidine = ADP + protein N-phospho-L-histidine.</text>
        <dbReference type="EC" id="2.7.13.3"/>
    </reaction>
</comment>
<dbReference type="PANTHER" id="PTHR43047:SF72">
    <property type="entry name" value="OSMOSENSING HISTIDINE PROTEIN KINASE SLN1"/>
    <property type="match status" value="1"/>
</dbReference>
<keyword evidence="7" id="KW-0812">Transmembrane</keyword>
<dbReference type="Gene3D" id="3.30.565.10">
    <property type="entry name" value="Histidine kinase-like ATPase, C-terminal domain"/>
    <property type="match status" value="1"/>
</dbReference>
<dbReference type="Proteomes" id="UP001626536">
    <property type="component" value="Chromosome"/>
</dbReference>
<dbReference type="CDD" id="cd00082">
    <property type="entry name" value="HisKA"/>
    <property type="match status" value="1"/>
</dbReference>
<dbReference type="InterPro" id="IPR003661">
    <property type="entry name" value="HisK_dim/P_dom"/>
</dbReference>
<evidence type="ECO:0000259" key="9">
    <source>
        <dbReference type="PROSITE" id="PS50113"/>
    </source>
</evidence>
<keyword evidence="7" id="KW-0472">Membrane</keyword>
<keyword evidence="10" id="KW-0547">Nucleotide-binding</keyword>